<evidence type="ECO:0000313" key="6">
    <source>
        <dbReference type="Proteomes" id="UP000294513"/>
    </source>
</evidence>
<dbReference type="Pfam" id="PF00198">
    <property type="entry name" value="2-oxoacid_dh"/>
    <property type="match status" value="1"/>
</dbReference>
<dbReference type="OrthoDB" id="9805770at2"/>
<dbReference type="PANTHER" id="PTHR43178:SF5">
    <property type="entry name" value="LIPOAMIDE ACYLTRANSFERASE COMPONENT OF BRANCHED-CHAIN ALPHA-KETO ACID DEHYDROGENASE COMPLEX, MITOCHONDRIAL"/>
    <property type="match status" value="1"/>
</dbReference>
<protein>
    <submittedName>
        <fullName evidence="5">Acyltransferase</fullName>
    </submittedName>
</protein>
<comment type="caution">
    <text evidence="5">The sequence shown here is derived from an EMBL/GenBank/DDBJ whole genome shotgun (WGS) entry which is preliminary data.</text>
</comment>
<dbReference type="InterPro" id="IPR050743">
    <property type="entry name" value="2-oxoacid_DH_E2_comp"/>
</dbReference>
<keyword evidence="6" id="KW-1185">Reference proteome</keyword>
<dbReference type="GO" id="GO:0005737">
    <property type="term" value="C:cytoplasm"/>
    <property type="evidence" value="ECO:0007669"/>
    <property type="project" value="TreeGrafter"/>
</dbReference>
<keyword evidence="2 5" id="KW-0808">Transferase</keyword>
<name>A0A4R5C6Q8_9ACTN</name>
<sequence>MTARPIARERRHTLHFLEEIRAVSPVFLGTEIDMSAIEEHRLSVRRFSVVTYVLYAAARVLAAHPEANAAIAGRARPKVARYPAVNGKFTLDRHLNGRRIVLSAVLPDLQTATLEEIQERIEHFRDGDPALMPEFAAARLLHRLPWPVGGLLFRLGVRPLGRRSEAFGTFAVTSLGHRPVDGFYSIGGTTITLGIGRIADRPVARDGQVEIAPVMRLSLTFDHRVIDGAEAADVLADLKEALEKFA</sequence>
<keyword evidence="3 5" id="KW-0012">Acyltransferase</keyword>
<dbReference type="Gene3D" id="3.30.559.10">
    <property type="entry name" value="Chloramphenicol acetyltransferase-like domain"/>
    <property type="match status" value="1"/>
</dbReference>
<comment type="cofactor">
    <cofactor evidence="1">
        <name>(R)-lipoate</name>
        <dbReference type="ChEBI" id="CHEBI:83088"/>
    </cofactor>
</comment>
<reference evidence="5 6" key="1">
    <citation type="submission" date="2019-03" db="EMBL/GenBank/DDBJ databases">
        <title>Draft genome sequences of novel Actinobacteria.</title>
        <authorList>
            <person name="Sahin N."/>
            <person name="Ay H."/>
            <person name="Saygin H."/>
        </authorList>
    </citation>
    <scope>NUCLEOTIDE SEQUENCE [LARGE SCALE GENOMIC DNA]</scope>
    <source>
        <strain evidence="5 6">H3C3</strain>
    </source>
</reference>
<dbReference type="AlphaFoldDB" id="A0A4R5C6Q8"/>
<evidence type="ECO:0000256" key="2">
    <source>
        <dbReference type="ARBA" id="ARBA00022679"/>
    </source>
</evidence>
<dbReference type="Proteomes" id="UP000294513">
    <property type="component" value="Unassembled WGS sequence"/>
</dbReference>
<proteinExistence type="predicted"/>
<organism evidence="5 6">
    <name type="scientific">Actinomadura rubrisoli</name>
    <dbReference type="NCBI Taxonomy" id="2530368"/>
    <lineage>
        <taxon>Bacteria</taxon>
        <taxon>Bacillati</taxon>
        <taxon>Actinomycetota</taxon>
        <taxon>Actinomycetes</taxon>
        <taxon>Streptosporangiales</taxon>
        <taxon>Thermomonosporaceae</taxon>
        <taxon>Actinomadura</taxon>
    </lineage>
</organism>
<feature type="domain" description="2-oxoacid dehydrogenase acyltransferase catalytic" evidence="4">
    <location>
        <begin position="168"/>
        <end position="245"/>
    </location>
</feature>
<dbReference type="PANTHER" id="PTHR43178">
    <property type="entry name" value="DIHYDROLIPOAMIDE ACETYLTRANSFERASE COMPONENT OF PYRUVATE DEHYDROGENASE COMPLEX"/>
    <property type="match status" value="1"/>
</dbReference>
<dbReference type="InterPro" id="IPR001078">
    <property type="entry name" value="2-oxoacid_DH_actylTfrase"/>
</dbReference>
<dbReference type="InterPro" id="IPR023213">
    <property type="entry name" value="CAT-like_dom_sf"/>
</dbReference>
<accession>A0A4R5C6Q8</accession>
<dbReference type="EMBL" id="SMKU01000021">
    <property type="protein sequence ID" value="TDD94236.1"/>
    <property type="molecule type" value="Genomic_DNA"/>
</dbReference>
<evidence type="ECO:0000256" key="1">
    <source>
        <dbReference type="ARBA" id="ARBA00001938"/>
    </source>
</evidence>
<dbReference type="SUPFAM" id="SSF52777">
    <property type="entry name" value="CoA-dependent acyltransferases"/>
    <property type="match status" value="1"/>
</dbReference>
<evidence type="ECO:0000256" key="3">
    <source>
        <dbReference type="ARBA" id="ARBA00023315"/>
    </source>
</evidence>
<evidence type="ECO:0000313" key="5">
    <source>
        <dbReference type="EMBL" id="TDD94236.1"/>
    </source>
</evidence>
<dbReference type="GO" id="GO:0031405">
    <property type="term" value="F:lipoic acid binding"/>
    <property type="evidence" value="ECO:0007669"/>
    <property type="project" value="TreeGrafter"/>
</dbReference>
<dbReference type="GO" id="GO:0016407">
    <property type="term" value="F:acetyltransferase activity"/>
    <property type="evidence" value="ECO:0007669"/>
    <property type="project" value="TreeGrafter"/>
</dbReference>
<dbReference type="RefSeq" id="WP_131890233.1">
    <property type="nucleotide sequence ID" value="NZ_SMKU01000021.1"/>
</dbReference>
<gene>
    <name evidence="5" type="ORF">E1298_07265</name>
</gene>
<evidence type="ECO:0000259" key="4">
    <source>
        <dbReference type="Pfam" id="PF00198"/>
    </source>
</evidence>